<comment type="caution">
    <text evidence="1">The sequence shown here is derived from an EMBL/GenBank/DDBJ whole genome shotgun (WGS) entry which is preliminary data.</text>
</comment>
<accession>A0A9P0KTI2</accession>
<name>A0A9P0KTI2_ACAOB</name>
<reference evidence="1" key="1">
    <citation type="submission" date="2022-03" db="EMBL/GenBank/DDBJ databases">
        <authorList>
            <person name="Sayadi A."/>
        </authorList>
    </citation>
    <scope>NUCLEOTIDE SEQUENCE</scope>
</reference>
<proteinExistence type="predicted"/>
<keyword evidence="2" id="KW-1185">Reference proteome</keyword>
<dbReference type="EMBL" id="CAKOFQ010006906">
    <property type="protein sequence ID" value="CAH1981229.1"/>
    <property type="molecule type" value="Genomic_DNA"/>
</dbReference>
<evidence type="ECO:0000313" key="1">
    <source>
        <dbReference type="EMBL" id="CAH1981229.1"/>
    </source>
</evidence>
<evidence type="ECO:0000313" key="2">
    <source>
        <dbReference type="Proteomes" id="UP001152888"/>
    </source>
</evidence>
<dbReference type="Proteomes" id="UP001152888">
    <property type="component" value="Unassembled WGS sequence"/>
</dbReference>
<protein>
    <submittedName>
        <fullName evidence="1">Uncharacterized protein</fullName>
    </submittedName>
</protein>
<gene>
    <name evidence="1" type="ORF">ACAOBT_LOCUS14373</name>
</gene>
<organism evidence="1 2">
    <name type="scientific">Acanthoscelides obtectus</name>
    <name type="common">Bean weevil</name>
    <name type="synonym">Bruchus obtectus</name>
    <dbReference type="NCBI Taxonomy" id="200917"/>
    <lineage>
        <taxon>Eukaryota</taxon>
        <taxon>Metazoa</taxon>
        <taxon>Ecdysozoa</taxon>
        <taxon>Arthropoda</taxon>
        <taxon>Hexapoda</taxon>
        <taxon>Insecta</taxon>
        <taxon>Pterygota</taxon>
        <taxon>Neoptera</taxon>
        <taxon>Endopterygota</taxon>
        <taxon>Coleoptera</taxon>
        <taxon>Polyphaga</taxon>
        <taxon>Cucujiformia</taxon>
        <taxon>Chrysomeloidea</taxon>
        <taxon>Chrysomelidae</taxon>
        <taxon>Bruchinae</taxon>
        <taxon>Bruchini</taxon>
        <taxon>Acanthoscelides</taxon>
    </lineage>
</organism>
<dbReference type="AlphaFoldDB" id="A0A9P0KTI2"/>
<sequence>MLKAYLCSSIMTSSSLTMLEWHNSFSSDISLIAVVGTPSSSFSSLENNSYGFDFSM</sequence>